<gene>
    <name evidence="3" type="ORF">GCM10009765_21630</name>
</gene>
<sequence>MSGSNGEADLAPRSPSVDDLVGWEFVPQPAAVPSPLANDAPVWVDEHPPAQPGWSKYGLGGMLAGAGVLVCCAGMLVTSQLARLPADDVAVPVIAVVISVISLVLLVLSGVVSVFVGMLRESSAVVAWRRDRQETFRLAQISWAEAVRAHDEREQFRTSTGPVLFPITLQGNDQIDVFGGTATGWMCLLTTLSLPRLGGGAKILVLDFSEYQVAGGLAQIVGEWGRHVRTHELPAALDQFALLQGLPPDHLAEVLAESLTSLRKDHQDAASLRRLDVRLIKAVASRLDGPTTFARLVAGMRLLCRLNLPDEGSLSNEERRALVGCIDDMVSGDREVEELRFLIDQFDLLAHPGEGQRGNTPLWPESGLTVISAVSPLDSRRDMTERVLSHLVLHQLRDDRGGAAPNVLVVAGADKLGAPSLESLSRQTRRLGVRLLLLFEHLREDAGKLLGKPGSVTMLMQLGNPEEARIAADFIGRDYQFSLSQITKQTGENLTHGSSQSWGDSQSRSLTNSLSGSDGESSTWEADSGRLFSPDSKSRSTSTDMGVSDSQTFGSSWQDAINKSLTITQSEGTTVARGYEYLVEPVVIQRLDPTAFILVNAGQEARRWVDGDCDPTIVGRDGVSPVPYRDAIPAQY</sequence>
<feature type="compositionally biased region" description="Polar residues" evidence="1">
    <location>
        <begin position="539"/>
        <end position="553"/>
    </location>
</feature>
<name>A0ABN2GIN9_9ACTN</name>
<dbReference type="EMBL" id="BAAANY010000008">
    <property type="protein sequence ID" value="GAA1671914.1"/>
    <property type="molecule type" value="Genomic_DNA"/>
</dbReference>
<feature type="transmembrane region" description="Helical" evidence="2">
    <location>
        <begin position="57"/>
        <end position="77"/>
    </location>
</feature>
<evidence type="ECO:0000313" key="4">
    <source>
        <dbReference type="Proteomes" id="UP001500618"/>
    </source>
</evidence>
<reference evidence="3 4" key="1">
    <citation type="journal article" date="2019" name="Int. J. Syst. Evol. Microbiol.">
        <title>The Global Catalogue of Microorganisms (GCM) 10K type strain sequencing project: providing services to taxonomists for standard genome sequencing and annotation.</title>
        <authorList>
            <consortium name="The Broad Institute Genomics Platform"/>
            <consortium name="The Broad Institute Genome Sequencing Center for Infectious Disease"/>
            <person name="Wu L."/>
            <person name="Ma J."/>
        </authorList>
    </citation>
    <scope>NUCLEOTIDE SEQUENCE [LARGE SCALE GENOMIC DNA]</scope>
    <source>
        <strain evidence="3 4">JCM 14718</strain>
    </source>
</reference>
<feature type="region of interest" description="Disordered" evidence="1">
    <location>
        <begin position="492"/>
        <end position="553"/>
    </location>
</feature>
<keyword evidence="4" id="KW-1185">Reference proteome</keyword>
<keyword evidence="2" id="KW-0472">Membrane</keyword>
<protein>
    <recommendedName>
        <fullName evidence="5">TraD/TraG TraM recognition site domain-containing protein</fullName>
    </recommendedName>
</protein>
<proteinExistence type="predicted"/>
<dbReference type="RefSeq" id="WP_344309458.1">
    <property type="nucleotide sequence ID" value="NZ_BAAANY010000008.1"/>
</dbReference>
<organism evidence="3 4">
    <name type="scientific">Fodinicola feengrottensis</name>
    <dbReference type="NCBI Taxonomy" id="435914"/>
    <lineage>
        <taxon>Bacteria</taxon>
        <taxon>Bacillati</taxon>
        <taxon>Actinomycetota</taxon>
        <taxon>Actinomycetes</taxon>
        <taxon>Mycobacteriales</taxon>
        <taxon>Fodinicola</taxon>
    </lineage>
</organism>
<evidence type="ECO:0000313" key="3">
    <source>
        <dbReference type="EMBL" id="GAA1671914.1"/>
    </source>
</evidence>
<dbReference type="Proteomes" id="UP001500618">
    <property type="component" value="Unassembled WGS sequence"/>
</dbReference>
<feature type="transmembrane region" description="Helical" evidence="2">
    <location>
        <begin position="89"/>
        <end position="119"/>
    </location>
</feature>
<evidence type="ECO:0000256" key="2">
    <source>
        <dbReference type="SAM" id="Phobius"/>
    </source>
</evidence>
<keyword evidence="2" id="KW-1133">Transmembrane helix</keyword>
<keyword evidence="2" id="KW-0812">Transmembrane</keyword>
<feature type="compositionally biased region" description="Polar residues" evidence="1">
    <location>
        <begin position="510"/>
        <end position="525"/>
    </location>
</feature>
<accession>A0ABN2GIN9</accession>
<feature type="compositionally biased region" description="Low complexity" evidence="1">
    <location>
        <begin position="497"/>
        <end position="509"/>
    </location>
</feature>
<comment type="caution">
    <text evidence="3">The sequence shown here is derived from an EMBL/GenBank/DDBJ whole genome shotgun (WGS) entry which is preliminary data.</text>
</comment>
<evidence type="ECO:0008006" key="5">
    <source>
        <dbReference type="Google" id="ProtNLM"/>
    </source>
</evidence>
<evidence type="ECO:0000256" key="1">
    <source>
        <dbReference type="SAM" id="MobiDB-lite"/>
    </source>
</evidence>